<dbReference type="GO" id="GO:0009244">
    <property type="term" value="P:lipopolysaccharide core region biosynthetic process"/>
    <property type="evidence" value="ECO:0007669"/>
    <property type="project" value="UniProtKB-UniRule"/>
</dbReference>
<keyword evidence="5 8" id="KW-0808">Transferase</keyword>
<dbReference type="PATRIC" id="fig|1449350.3.peg.542"/>
<sequence length="402" mass="43245">MAKRPFSIQTYFSMARERSPGVPPDRPPRPRGPVVWLHAGSLAASRALATLAARFAQNRPEIAILRTGEWEDGPEPLPPETPQDINGFLEHWRPDICVWEGARLRPALLWSAAEQGIPLLHIDPGGDAHSTPAPRWLPDPVPALLGLFDTIFLPDAAAERRLPRVSLSGTRLRRGAALTETTMPLDCNDDLHEEVMSALAGRPVWLAARLRAAEAQQVVEAHRRAVRLSHRLILVTVSMSETDGAAARDAAEATGMRLCRWDEGEMPDENTQVVLCAAPEELGLWYRIAPLAFLGGSLAPGHGGSDPYEAAALGTAILYGPNVGRYLAAYSTLVEGGAARIVRDVDSLAGAVSQLVAPDRAAAMAHAGWDIVSRGAAATDAVIDRIIDLLDEPRPRPQEGAA</sequence>
<dbReference type="InterPro" id="IPR007507">
    <property type="entry name" value="Glycos_transf_N"/>
</dbReference>
<dbReference type="InterPro" id="IPR039901">
    <property type="entry name" value="Kdotransferase"/>
</dbReference>
<dbReference type="Proteomes" id="UP000022447">
    <property type="component" value="Unassembled WGS sequence"/>
</dbReference>
<reference evidence="10 11" key="1">
    <citation type="submission" date="2014-01" db="EMBL/GenBank/DDBJ databases">
        <title>Roseivivax halodurans JCM 10272 Genome Sequencing.</title>
        <authorList>
            <person name="Lai Q."/>
            <person name="Li G."/>
            <person name="Shao Z."/>
        </authorList>
    </citation>
    <scope>NUCLEOTIDE SEQUENCE [LARGE SCALE GENOMIC DNA]</scope>
    <source>
        <strain evidence="10 11">JCM 10272</strain>
    </source>
</reference>
<keyword evidence="8" id="KW-0472">Membrane</keyword>
<protein>
    <recommendedName>
        <fullName evidence="4 8">3-deoxy-D-manno-octulosonic acid transferase</fullName>
        <shortName evidence="8">Kdo transferase</shortName>
        <ecNumber evidence="3 8">2.4.99.12</ecNumber>
    </recommendedName>
    <alternativeName>
        <fullName evidence="6 8">Lipid IV(A) 3-deoxy-D-manno-octulosonic acid transferase</fullName>
    </alternativeName>
</protein>
<comment type="similarity">
    <text evidence="8">Belongs to the glycosyltransferase group 1 family.</text>
</comment>
<accession>X7EIT2</accession>
<organism evidence="10 11">
    <name type="scientific">Roseivivax halodurans JCM 10272</name>
    <dbReference type="NCBI Taxonomy" id="1449350"/>
    <lineage>
        <taxon>Bacteria</taxon>
        <taxon>Pseudomonadati</taxon>
        <taxon>Pseudomonadota</taxon>
        <taxon>Alphaproteobacteria</taxon>
        <taxon>Rhodobacterales</taxon>
        <taxon>Roseobacteraceae</taxon>
        <taxon>Roseivivax</taxon>
    </lineage>
</organism>
<dbReference type="EMBL" id="JALZ01000002">
    <property type="protein sequence ID" value="ETX16009.1"/>
    <property type="molecule type" value="Genomic_DNA"/>
</dbReference>
<comment type="catalytic activity">
    <reaction evidence="7 8">
        <text>lipid IVA (E. coli) + CMP-3-deoxy-beta-D-manno-octulosonate = alpha-Kdo-(2-&gt;6)-lipid IVA (E. coli) + CMP + H(+)</text>
        <dbReference type="Rhea" id="RHEA:28066"/>
        <dbReference type="ChEBI" id="CHEBI:15378"/>
        <dbReference type="ChEBI" id="CHEBI:58603"/>
        <dbReference type="ChEBI" id="CHEBI:60364"/>
        <dbReference type="ChEBI" id="CHEBI:60377"/>
        <dbReference type="ChEBI" id="CHEBI:85987"/>
        <dbReference type="EC" id="2.4.99.12"/>
    </reaction>
</comment>
<dbReference type="InterPro" id="IPR038107">
    <property type="entry name" value="Glycos_transf_N_sf"/>
</dbReference>
<evidence type="ECO:0000313" key="10">
    <source>
        <dbReference type="EMBL" id="ETX16009.1"/>
    </source>
</evidence>
<dbReference type="RefSeq" id="WP_037258353.1">
    <property type="nucleotide sequence ID" value="NZ_JALZ01000002.1"/>
</dbReference>
<gene>
    <name evidence="10" type="ORF">OCH239_07520</name>
</gene>
<comment type="pathway">
    <text evidence="2 8">Bacterial outer membrane biogenesis; LPS core biosynthesis.</text>
</comment>
<feature type="domain" description="3-deoxy-D-manno-octulosonic-acid transferase N-terminal" evidence="9">
    <location>
        <begin position="29"/>
        <end position="168"/>
    </location>
</feature>
<keyword evidence="11" id="KW-1185">Reference proteome</keyword>
<proteinExistence type="inferred from homology"/>
<name>X7EIT2_9RHOB</name>
<dbReference type="SUPFAM" id="SSF53756">
    <property type="entry name" value="UDP-Glycosyltransferase/glycogen phosphorylase"/>
    <property type="match status" value="1"/>
</dbReference>
<evidence type="ECO:0000256" key="5">
    <source>
        <dbReference type="ARBA" id="ARBA00022679"/>
    </source>
</evidence>
<dbReference type="Gene3D" id="3.40.50.11720">
    <property type="entry name" value="3-Deoxy-D-manno-octulosonic-acid transferase, N-terminal domain"/>
    <property type="match status" value="1"/>
</dbReference>
<evidence type="ECO:0000313" key="11">
    <source>
        <dbReference type="Proteomes" id="UP000022447"/>
    </source>
</evidence>
<dbReference type="EC" id="2.4.99.12" evidence="3 8"/>
<evidence type="ECO:0000259" key="9">
    <source>
        <dbReference type="Pfam" id="PF04413"/>
    </source>
</evidence>
<dbReference type="GO" id="GO:0009245">
    <property type="term" value="P:lipid A biosynthetic process"/>
    <property type="evidence" value="ECO:0007669"/>
    <property type="project" value="TreeGrafter"/>
</dbReference>
<evidence type="ECO:0000256" key="2">
    <source>
        <dbReference type="ARBA" id="ARBA00004713"/>
    </source>
</evidence>
<dbReference type="GO" id="GO:0043842">
    <property type="term" value="F:Kdo transferase activity"/>
    <property type="evidence" value="ECO:0007669"/>
    <property type="project" value="UniProtKB-EC"/>
</dbReference>
<dbReference type="GO" id="GO:0005886">
    <property type="term" value="C:plasma membrane"/>
    <property type="evidence" value="ECO:0007669"/>
    <property type="project" value="UniProtKB-SubCell"/>
</dbReference>
<evidence type="ECO:0000256" key="8">
    <source>
        <dbReference type="RuleBase" id="RU365103"/>
    </source>
</evidence>
<dbReference type="AlphaFoldDB" id="X7EIT2"/>
<comment type="function">
    <text evidence="1 8">Involved in lipopolysaccharide (LPS) biosynthesis. Catalyzes the transfer of 3-deoxy-D-manno-octulosonate (Kdo) residue(s) from CMP-Kdo to lipid IV(A), the tetraacyldisaccharide-1,4'-bisphosphate precursor of lipid A.</text>
</comment>
<evidence type="ECO:0000256" key="7">
    <source>
        <dbReference type="ARBA" id="ARBA00049183"/>
    </source>
</evidence>
<evidence type="ECO:0000256" key="6">
    <source>
        <dbReference type="ARBA" id="ARBA00031445"/>
    </source>
</evidence>
<dbReference type="eggNOG" id="COG1519">
    <property type="taxonomic scope" value="Bacteria"/>
</dbReference>
<evidence type="ECO:0000256" key="1">
    <source>
        <dbReference type="ARBA" id="ARBA00003394"/>
    </source>
</evidence>
<keyword evidence="8" id="KW-0448">Lipopolysaccharide biosynthesis</keyword>
<comment type="subcellular location">
    <subcellularLocation>
        <location evidence="8">Cell membrane</location>
    </subcellularLocation>
</comment>
<dbReference type="Gene3D" id="3.40.50.2000">
    <property type="entry name" value="Glycogen Phosphorylase B"/>
    <property type="match status" value="1"/>
</dbReference>
<dbReference type="PANTHER" id="PTHR42755">
    <property type="entry name" value="3-DEOXY-MANNO-OCTULOSONATE CYTIDYLYLTRANSFERASE"/>
    <property type="match status" value="1"/>
</dbReference>
<dbReference type="UniPathway" id="UPA00958"/>
<evidence type="ECO:0000256" key="4">
    <source>
        <dbReference type="ARBA" id="ARBA00019077"/>
    </source>
</evidence>
<evidence type="ECO:0000256" key="3">
    <source>
        <dbReference type="ARBA" id="ARBA00012621"/>
    </source>
</evidence>
<keyword evidence="8" id="KW-1003">Cell membrane</keyword>
<dbReference type="Pfam" id="PF04413">
    <property type="entry name" value="Glycos_transf_N"/>
    <property type="match status" value="1"/>
</dbReference>
<comment type="caution">
    <text evidence="10">The sequence shown here is derived from an EMBL/GenBank/DDBJ whole genome shotgun (WGS) entry which is preliminary data.</text>
</comment>
<dbReference type="STRING" id="1449350.OCH239_07520"/>
<dbReference type="PANTHER" id="PTHR42755:SF1">
    <property type="entry name" value="3-DEOXY-D-MANNO-OCTULOSONIC ACID TRANSFERASE, MITOCHONDRIAL-RELATED"/>
    <property type="match status" value="1"/>
</dbReference>